<keyword evidence="11" id="KW-1185">Reference proteome</keyword>
<evidence type="ECO:0000256" key="1">
    <source>
        <dbReference type="ARBA" id="ARBA00004141"/>
    </source>
</evidence>
<feature type="transmembrane region" description="Helical" evidence="9">
    <location>
        <begin position="6"/>
        <end position="24"/>
    </location>
</feature>
<evidence type="ECO:0000256" key="8">
    <source>
        <dbReference type="ARBA" id="ARBA00023136"/>
    </source>
</evidence>
<keyword evidence="4 9" id="KW-0812">Transmembrane</keyword>
<organism evidence="10 11">
    <name type="scientific">Candidatus Nanogingivalis gingivitcus</name>
    <dbReference type="NCBI Taxonomy" id="2171992"/>
    <lineage>
        <taxon>Bacteria</taxon>
        <taxon>Candidatus Saccharimonadota</taxon>
        <taxon>Candidatus Nanosyncoccalia</taxon>
        <taxon>Candidatus Nanogingivales</taxon>
        <taxon>Candidatus Nanogingivalaceae</taxon>
        <taxon>Candidatus Nanogingivalis</taxon>
    </lineage>
</organism>
<evidence type="ECO:0000313" key="10">
    <source>
        <dbReference type="EMBL" id="RYC72964.1"/>
    </source>
</evidence>
<keyword evidence="7 9" id="KW-0811">Translocation</keyword>
<name>A0ABY0FJ64_9BACT</name>
<evidence type="ECO:0000256" key="9">
    <source>
        <dbReference type="RuleBase" id="RU365087"/>
    </source>
</evidence>
<reference evidence="10 11" key="2">
    <citation type="journal article" date="2020" name="Cell Rep.">
        <title>Acquisition and Adaptation of Ultra-small Parasitic Reduced Genome Bacteria to Mammalian Hosts.</title>
        <authorList>
            <person name="McLean J.S."/>
            <person name="Bor B."/>
            <person name="Kerns K.A."/>
            <person name="Liu Q."/>
            <person name="To T.T."/>
            <person name="Solden L."/>
            <person name="Hendrickson E.L."/>
            <person name="Wrighton K."/>
            <person name="Shi W."/>
            <person name="He X."/>
        </authorList>
    </citation>
    <scope>NUCLEOTIDE SEQUENCE [LARGE SCALE GENOMIC DNA]</scope>
    <source>
        <strain evidence="10 11">TM7_CMJM_G6_1_HOT_870</strain>
    </source>
</reference>
<keyword evidence="9" id="KW-1003">Cell membrane</keyword>
<protein>
    <recommendedName>
        <fullName evidence="9">Protein-export membrane protein SecG</fullName>
    </recommendedName>
</protein>
<keyword evidence="3 9" id="KW-0813">Transport</keyword>
<reference evidence="10 11" key="1">
    <citation type="journal article" date="2018" name="bioRxiv">
        <title>Evidence of independent acquisition and adaption of ultra-small bacteria to human hosts across the highly diverse yet reduced genomes of the phylum Saccharibacteria.</title>
        <authorList>
            <person name="McLean J.S."/>
            <person name="Bor B."/>
            <person name="To T.T."/>
            <person name="Liu Q."/>
            <person name="Kearns K.A."/>
            <person name="Solden L.M."/>
            <person name="Wrighton K.C."/>
            <person name="He X."/>
            <person name="Shi W."/>
        </authorList>
    </citation>
    <scope>NUCLEOTIDE SEQUENCE [LARGE SCALE GENOMIC DNA]</scope>
    <source>
        <strain evidence="10 11">TM7_CMJM_G6_1_HOT_870</strain>
    </source>
</reference>
<feature type="transmembrane region" description="Helical" evidence="9">
    <location>
        <begin position="52"/>
        <end position="73"/>
    </location>
</feature>
<evidence type="ECO:0000256" key="7">
    <source>
        <dbReference type="ARBA" id="ARBA00023010"/>
    </source>
</evidence>
<comment type="similarity">
    <text evidence="2 9">Belongs to the SecG family.</text>
</comment>
<dbReference type="Pfam" id="PF03840">
    <property type="entry name" value="SecG"/>
    <property type="match status" value="1"/>
</dbReference>
<keyword evidence="5 9" id="KW-0653">Protein transport</keyword>
<evidence type="ECO:0000256" key="2">
    <source>
        <dbReference type="ARBA" id="ARBA00008445"/>
    </source>
</evidence>
<proteinExistence type="inferred from homology"/>
<dbReference type="RefSeq" id="WP_129718498.1">
    <property type="nucleotide sequence ID" value="NZ_PRLK01000001.1"/>
</dbReference>
<comment type="caution">
    <text evidence="10">The sequence shown here is derived from an EMBL/GenBank/DDBJ whole genome shotgun (WGS) entry which is preliminary data.</text>
</comment>
<evidence type="ECO:0000256" key="5">
    <source>
        <dbReference type="ARBA" id="ARBA00022927"/>
    </source>
</evidence>
<accession>A0ABY0FJ64</accession>
<dbReference type="InterPro" id="IPR004692">
    <property type="entry name" value="SecG"/>
</dbReference>
<evidence type="ECO:0000256" key="4">
    <source>
        <dbReference type="ARBA" id="ARBA00022692"/>
    </source>
</evidence>
<evidence type="ECO:0000256" key="6">
    <source>
        <dbReference type="ARBA" id="ARBA00022989"/>
    </source>
</evidence>
<dbReference type="EMBL" id="PRLK01000001">
    <property type="protein sequence ID" value="RYC72964.1"/>
    <property type="molecule type" value="Genomic_DNA"/>
</dbReference>
<evidence type="ECO:0000256" key="3">
    <source>
        <dbReference type="ARBA" id="ARBA00022448"/>
    </source>
</evidence>
<keyword evidence="6 9" id="KW-1133">Transmembrane helix</keyword>
<sequence>MNFSLILQISTVISGILMMILVLLQQRGASLGAGFGASGELFTTRRGVEKSVFNATIFFAIIFVASIILMLVVA</sequence>
<dbReference type="NCBIfam" id="TIGR00810">
    <property type="entry name" value="secG"/>
    <property type="match status" value="1"/>
</dbReference>
<comment type="subcellular location">
    <subcellularLocation>
        <location evidence="9">Cell membrane</location>
        <topology evidence="9">Multi-pass membrane protein</topology>
    </subcellularLocation>
    <subcellularLocation>
        <location evidence="1">Membrane</location>
        <topology evidence="1">Multi-pass membrane protein</topology>
    </subcellularLocation>
</comment>
<gene>
    <name evidence="10" type="ORF">G6CMJM_00067</name>
</gene>
<dbReference type="Proteomes" id="UP001190925">
    <property type="component" value="Unassembled WGS sequence"/>
</dbReference>
<keyword evidence="8 9" id="KW-0472">Membrane</keyword>
<comment type="function">
    <text evidence="9">Involved in protein export. Participates in an early event of protein translocation.</text>
</comment>
<evidence type="ECO:0000313" key="11">
    <source>
        <dbReference type="Proteomes" id="UP001190925"/>
    </source>
</evidence>